<organism evidence="1 2">
    <name type="scientific">Rouxiella aceris</name>
    <dbReference type="NCBI Taxonomy" id="2703884"/>
    <lineage>
        <taxon>Bacteria</taxon>
        <taxon>Pseudomonadati</taxon>
        <taxon>Pseudomonadota</taxon>
        <taxon>Gammaproteobacteria</taxon>
        <taxon>Enterobacterales</taxon>
        <taxon>Yersiniaceae</taxon>
        <taxon>Rouxiella</taxon>
    </lineage>
</organism>
<sequence>MYTKYFVLIILFICNFTIADIIPKTNVPTSFNSDNYIVIEINENSSIAYNTVESSGCSDIRFKEHAPTLNNIGGEGSISIGKFPVNSWVCLSSDSVYSDGYNRNMKERVIYSISKSLWVKVNNKMADIVPSDQDGPYKPLELYNIKAKNAKGYAVFDKNLTKDDKGTYKNAGELINFCLVQDSTYSALCGYGSLATDSGQIPYVLKALESMEIGLNNKVNDKLLNNSDRSTSK</sequence>
<evidence type="ECO:0000313" key="2">
    <source>
        <dbReference type="Proteomes" id="UP000585363"/>
    </source>
</evidence>
<name>A0A848MMQ3_9GAMM</name>
<dbReference type="RefSeq" id="WP_169405430.1">
    <property type="nucleotide sequence ID" value="NZ_JAADJU010000017.1"/>
</dbReference>
<accession>A0A848MMQ3</accession>
<dbReference type="AlphaFoldDB" id="A0A848MMQ3"/>
<protein>
    <submittedName>
        <fullName evidence="1">Uncharacterized protein</fullName>
    </submittedName>
</protein>
<dbReference type="EMBL" id="JAADJU010000017">
    <property type="protein sequence ID" value="NMP29717.1"/>
    <property type="molecule type" value="Genomic_DNA"/>
</dbReference>
<reference evidence="1 2" key="1">
    <citation type="submission" date="2020-01" db="EMBL/GenBank/DDBJ databases">
        <authorList>
            <person name="Lee S.D."/>
        </authorList>
    </citation>
    <scope>NUCLEOTIDE SEQUENCE [LARGE SCALE GENOMIC DNA]</scope>
    <source>
        <strain evidence="1 2">SAP-1</strain>
    </source>
</reference>
<keyword evidence="2" id="KW-1185">Reference proteome</keyword>
<reference evidence="1 2" key="2">
    <citation type="submission" date="2020-06" db="EMBL/GenBank/DDBJ databases">
        <title>Polyphasic characterization of a Rahnella strain isolated from tree sap.</title>
        <authorList>
            <person name="Kim I.S."/>
        </authorList>
    </citation>
    <scope>NUCLEOTIDE SEQUENCE [LARGE SCALE GENOMIC DNA]</scope>
    <source>
        <strain evidence="1 2">SAP-1</strain>
    </source>
</reference>
<comment type="caution">
    <text evidence="1">The sequence shown here is derived from an EMBL/GenBank/DDBJ whole genome shotgun (WGS) entry which is preliminary data.</text>
</comment>
<dbReference type="Proteomes" id="UP000585363">
    <property type="component" value="Unassembled WGS sequence"/>
</dbReference>
<evidence type="ECO:0000313" key="1">
    <source>
        <dbReference type="EMBL" id="NMP29717.1"/>
    </source>
</evidence>
<gene>
    <name evidence="1" type="ORF">GW590_23000</name>
</gene>
<proteinExistence type="predicted"/>